<evidence type="ECO:0000313" key="7">
    <source>
        <dbReference type="EMBL" id="QJA06603.1"/>
    </source>
</evidence>
<name>A0A6H1WTR7_9BACT</name>
<keyword evidence="8" id="KW-1185">Reference proteome</keyword>
<evidence type="ECO:0000256" key="6">
    <source>
        <dbReference type="SAM" id="Phobius"/>
    </source>
</evidence>
<dbReference type="InterPro" id="IPR002549">
    <property type="entry name" value="AI-2E-like"/>
</dbReference>
<dbReference type="GO" id="GO:0016020">
    <property type="term" value="C:membrane"/>
    <property type="evidence" value="ECO:0007669"/>
    <property type="project" value="UniProtKB-SubCell"/>
</dbReference>
<gene>
    <name evidence="7" type="ORF">FVE67_07245</name>
</gene>
<feature type="transmembrane region" description="Helical" evidence="6">
    <location>
        <begin position="59"/>
        <end position="81"/>
    </location>
</feature>
<dbReference type="KEGG" id="tmai:FVE67_07245"/>
<keyword evidence="3 6" id="KW-0812">Transmembrane</keyword>
<dbReference type="Proteomes" id="UP000501253">
    <property type="component" value="Chromosome"/>
</dbReference>
<feature type="transmembrane region" description="Helical" evidence="6">
    <location>
        <begin position="312"/>
        <end position="339"/>
    </location>
</feature>
<accession>A0A6H1WTR7</accession>
<keyword evidence="5 6" id="KW-0472">Membrane</keyword>
<comment type="similarity">
    <text evidence="2">Belongs to the autoinducer-2 exporter (AI-2E) (TC 2.A.86) family.</text>
</comment>
<dbReference type="EMBL" id="CP042909">
    <property type="protein sequence ID" value="QJA06603.1"/>
    <property type="molecule type" value="Genomic_DNA"/>
</dbReference>
<dbReference type="RefSeq" id="WP_168719956.1">
    <property type="nucleotide sequence ID" value="NZ_CP042909.1"/>
</dbReference>
<feature type="transmembrane region" description="Helical" evidence="6">
    <location>
        <begin position="241"/>
        <end position="263"/>
    </location>
</feature>
<feature type="transmembrane region" description="Helical" evidence="6">
    <location>
        <begin position="5"/>
        <end position="23"/>
    </location>
</feature>
<dbReference type="AlphaFoldDB" id="A0A6H1WTR7"/>
<dbReference type="PANTHER" id="PTHR21716">
    <property type="entry name" value="TRANSMEMBRANE PROTEIN"/>
    <property type="match status" value="1"/>
</dbReference>
<evidence type="ECO:0000256" key="5">
    <source>
        <dbReference type="ARBA" id="ARBA00023136"/>
    </source>
</evidence>
<protein>
    <submittedName>
        <fullName evidence="7">AI-2E family transporter</fullName>
    </submittedName>
</protein>
<feature type="transmembrane region" description="Helical" evidence="6">
    <location>
        <begin position="209"/>
        <end position="235"/>
    </location>
</feature>
<keyword evidence="4 6" id="KW-1133">Transmembrane helix</keyword>
<comment type="subcellular location">
    <subcellularLocation>
        <location evidence="1">Membrane</location>
        <topology evidence="1">Multi-pass membrane protein</topology>
    </subcellularLocation>
</comment>
<dbReference type="Pfam" id="PF01594">
    <property type="entry name" value="AI-2E_transport"/>
    <property type="match status" value="1"/>
</dbReference>
<feature type="transmembrane region" description="Helical" evidence="6">
    <location>
        <begin position="29"/>
        <end position="50"/>
    </location>
</feature>
<feature type="transmembrane region" description="Helical" evidence="6">
    <location>
        <begin position="275"/>
        <end position="292"/>
    </location>
</feature>
<evidence type="ECO:0000256" key="4">
    <source>
        <dbReference type="ARBA" id="ARBA00022989"/>
    </source>
</evidence>
<evidence type="ECO:0000256" key="2">
    <source>
        <dbReference type="ARBA" id="ARBA00009773"/>
    </source>
</evidence>
<evidence type="ECO:0000313" key="8">
    <source>
        <dbReference type="Proteomes" id="UP000501253"/>
    </source>
</evidence>
<evidence type="ECO:0000256" key="1">
    <source>
        <dbReference type="ARBA" id="ARBA00004141"/>
    </source>
</evidence>
<proteinExistence type="inferred from homology"/>
<feature type="transmembrane region" description="Helical" evidence="6">
    <location>
        <begin position="156"/>
        <end position="178"/>
    </location>
</feature>
<dbReference type="PANTHER" id="PTHR21716:SF4">
    <property type="entry name" value="TRANSMEMBRANE PROTEIN 245"/>
    <property type="match status" value="1"/>
</dbReference>
<organism evidence="7 8">
    <name type="scientific">Thermosulfurimonas marina</name>
    <dbReference type="NCBI Taxonomy" id="2047767"/>
    <lineage>
        <taxon>Bacteria</taxon>
        <taxon>Pseudomonadati</taxon>
        <taxon>Thermodesulfobacteriota</taxon>
        <taxon>Thermodesulfobacteria</taxon>
        <taxon>Thermodesulfobacteriales</taxon>
        <taxon>Thermodesulfobacteriaceae</taxon>
        <taxon>Thermosulfurimonas</taxon>
    </lineage>
</organism>
<evidence type="ECO:0000256" key="3">
    <source>
        <dbReference type="ARBA" id="ARBA00022692"/>
    </source>
</evidence>
<reference evidence="7 8" key="1">
    <citation type="submission" date="2019-08" db="EMBL/GenBank/DDBJ databases">
        <title>Complete genome sequence of Thermosulfurimonas marina SU872T, an anaerobic thermophilic chemolithoautotrophic bacterium isolated from a shallow marine hydrothermal vent.</title>
        <authorList>
            <person name="Allioux M."/>
            <person name="Jebbar M."/>
            <person name="Slobodkina G."/>
            <person name="Slobodkin A."/>
            <person name="Moalic Y."/>
            <person name="Frolova A."/>
            <person name="Shao Z."/>
            <person name="Alain K."/>
        </authorList>
    </citation>
    <scope>NUCLEOTIDE SEQUENCE [LARGE SCALE GENOMIC DNA]</scope>
    <source>
        <strain evidence="7 8">SU872</strain>
    </source>
</reference>
<sequence>MDTRWVSYFLAGGLSLLVAALLVKLLRPFFQPVAWAVILSFYLFPVNLWLRRKLGDRRALAAVVLIAGVVLFLLLPSGFILTEVTRQALDLVSGLKGLLDRGPQALIPSPEKYPRLYGLLQGLVSRLTPFETQLKQVLAALASETGQFLITQGKSLFRNTVALIFNLVFMLITLFYLFRDGDRFVEEVKELLPGTLEETERMVGKVREVLRAVLFGGLLTGLAQGLAALIIYLLLGLPSAIFLGLLTAAASFVPMVGTALVWIPATLYLLAKASFIKALILLIYSLVVVSQIDSLLRPFIVGSQTEIHTLFLFFSILGGLKAFGVLGVFLGPIVLSLAISLLEIYRLKVVHGAGTA</sequence>